<dbReference type="Gene3D" id="3.40.50.300">
    <property type="entry name" value="P-loop containing nucleotide triphosphate hydrolases"/>
    <property type="match status" value="1"/>
</dbReference>
<keyword evidence="5" id="KW-0342">GTP-binding</keyword>
<dbReference type="SUPFAM" id="SSF50447">
    <property type="entry name" value="Translation proteins"/>
    <property type="match status" value="2"/>
</dbReference>
<gene>
    <name evidence="7" type="ORF">UX47_C0007G0065</name>
</gene>
<proteinExistence type="inferred from homology"/>
<evidence type="ECO:0000259" key="6">
    <source>
        <dbReference type="PROSITE" id="PS51722"/>
    </source>
</evidence>
<dbReference type="NCBIfam" id="TIGR00231">
    <property type="entry name" value="small_GTP"/>
    <property type="match status" value="1"/>
</dbReference>
<dbReference type="FunFam" id="3.40.50.10050:FF:000001">
    <property type="entry name" value="Translation initiation factor IF-2"/>
    <property type="match status" value="1"/>
</dbReference>
<dbReference type="InterPro" id="IPR000795">
    <property type="entry name" value="T_Tr_GTP-bd_dom"/>
</dbReference>
<accession>A0A0G1PJ97</accession>
<dbReference type="Pfam" id="PF22042">
    <property type="entry name" value="EF-G_D2"/>
    <property type="match status" value="1"/>
</dbReference>
<protein>
    <submittedName>
        <fullName evidence="7">Translation initiation factor IF-2</fullName>
    </submittedName>
</protein>
<evidence type="ECO:0000256" key="3">
    <source>
        <dbReference type="ARBA" id="ARBA00022741"/>
    </source>
</evidence>
<evidence type="ECO:0000256" key="5">
    <source>
        <dbReference type="ARBA" id="ARBA00023134"/>
    </source>
</evidence>
<reference evidence="7 8" key="1">
    <citation type="journal article" date="2015" name="Nature">
        <title>rRNA introns, odd ribosomes, and small enigmatic genomes across a large radiation of phyla.</title>
        <authorList>
            <person name="Brown C.T."/>
            <person name="Hug L.A."/>
            <person name="Thomas B.C."/>
            <person name="Sharon I."/>
            <person name="Castelle C.J."/>
            <person name="Singh A."/>
            <person name="Wilkins M.J."/>
            <person name="Williams K.H."/>
            <person name="Banfield J.F."/>
        </authorList>
    </citation>
    <scope>NUCLEOTIDE SEQUENCE [LARGE SCALE GENOMIC DNA]</scope>
</reference>
<dbReference type="SUPFAM" id="SSF52540">
    <property type="entry name" value="P-loop containing nucleoside triphosphate hydrolases"/>
    <property type="match status" value="1"/>
</dbReference>
<dbReference type="GO" id="GO:0003924">
    <property type="term" value="F:GTPase activity"/>
    <property type="evidence" value="ECO:0007669"/>
    <property type="project" value="InterPro"/>
</dbReference>
<dbReference type="Gene3D" id="2.40.30.10">
    <property type="entry name" value="Translation factors"/>
    <property type="match status" value="2"/>
</dbReference>
<dbReference type="Proteomes" id="UP000034794">
    <property type="component" value="Unassembled WGS sequence"/>
</dbReference>
<comment type="similarity">
    <text evidence="1">Belongs to the TRAFAC class translation factor GTPase superfamily. Classic translation factor GTPase family. IF-2 subfamily.</text>
</comment>
<keyword evidence="2 7" id="KW-0396">Initiation factor</keyword>
<keyword evidence="4" id="KW-0648">Protein biosynthesis</keyword>
<dbReference type="PROSITE" id="PS51722">
    <property type="entry name" value="G_TR_2"/>
    <property type="match status" value="1"/>
</dbReference>
<dbReference type="InterPro" id="IPR009000">
    <property type="entry name" value="Transl_B-barrel_sf"/>
</dbReference>
<feature type="domain" description="Tr-type G" evidence="6">
    <location>
        <begin position="8"/>
        <end position="177"/>
    </location>
</feature>
<dbReference type="InterPro" id="IPR053905">
    <property type="entry name" value="EF-G-like_DII"/>
</dbReference>
<evidence type="ECO:0000313" key="8">
    <source>
        <dbReference type="Proteomes" id="UP000034794"/>
    </source>
</evidence>
<dbReference type="InterPro" id="IPR036925">
    <property type="entry name" value="TIF_IF2_dom3_sf"/>
</dbReference>
<evidence type="ECO:0000256" key="1">
    <source>
        <dbReference type="ARBA" id="ARBA00007733"/>
    </source>
</evidence>
<dbReference type="PANTHER" id="PTHR43381">
    <property type="entry name" value="TRANSLATION INITIATION FACTOR IF-2-RELATED"/>
    <property type="match status" value="1"/>
</dbReference>
<dbReference type="InterPro" id="IPR005225">
    <property type="entry name" value="Small_GTP-bd"/>
</dbReference>
<keyword evidence="3" id="KW-0547">Nucleotide-binding</keyword>
<dbReference type="Gene3D" id="3.40.50.10050">
    <property type="entry name" value="Translation initiation factor IF- 2, domain 3"/>
    <property type="match status" value="1"/>
</dbReference>
<dbReference type="GO" id="GO:0003743">
    <property type="term" value="F:translation initiation factor activity"/>
    <property type="evidence" value="ECO:0007669"/>
    <property type="project" value="UniProtKB-KW"/>
</dbReference>
<dbReference type="GO" id="GO:0005737">
    <property type="term" value="C:cytoplasm"/>
    <property type="evidence" value="ECO:0007669"/>
    <property type="project" value="TreeGrafter"/>
</dbReference>
<dbReference type="PANTHER" id="PTHR43381:SF5">
    <property type="entry name" value="TR-TYPE G DOMAIN-CONTAINING PROTEIN"/>
    <property type="match status" value="1"/>
</dbReference>
<dbReference type="InterPro" id="IPR015760">
    <property type="entry name" value="TIF_IF2"/>
</dbReference>
<dbReference type="InterPro" id="IPR027417">
    <property type="entry name" value="P-loop_NTPase"/>
</dbReference>
<dbReference type="Pfam" id="PF11987">
    <property type="entry name" value="IF-2"/>
    <property type="match status" value="1"/>
</dbReference>
<dbReference type="InterPro" id="IPR023115">
    <property type="entry name" value="TIF_IF2_dom3"/>
</dbReference>
<dbReference type="PRINTS" id="PR00449">
    <property type="entry name" value="RASTRNSFRMNG"/>
</dbReference>
<dbReference type="EMBL" id="LCMI01000007">
    <property type="protein sequence ID" value="KKU32821.1"/>
    <property type="molecule type" value="Genomic_DNA"/>
</dbReference>
<dbReference type="Pfam" id="PF00009">
    <property type="entry name" value="GTP_EFTU"/>
    <property type="match status" value="1"/>
</dbReference>
<sequence length="469" mass="49867">MPENISATRPPVVTILGHVDHGKTSLLDRIRHAEVAAGEIGGITQAIGAYQIEYKGQKITFIDTPGHAAFSAMRHRGGQAADVAILLVAADDSVMPQTIESIEHIKSAGIPFVVAVNKVDLPGVHPDRVKTDLASNGVYVEGYGGNIPLVNISAKTGAGVEDLLEVILLLAELEELKDNSSETPATALVIESSLHPQIGPLATLLVQKGTFKKNDGLFLVKKNIGKVRSMIDYTGKTILQATPSTPFQVIGLSDVLSVGDIITNISTSLSASVQTSVPDLANVLNSEKPTILLKADVQGSLEAILGSIKDQANIVHASVGNVSDTDIQTALSAGAEILGFNVRISGSVAKLAEIEKIRFTNFRIIYQLFDYLKELQEKQTIAQGPKIIETGQATVLKVFNFGGIIVYGCVVTSGKIKITDKVQNSKISSLQANKSEVLEVKKDQEFGITLVPPIELKPGDIMTATTIEA</sequence>
<dbReference type="SUPFAM" id="SSF52156">
    <property type="entry name" value="Initiation factor IF2/eIF5b, domain 3"/>
    <property type="match status" value="1"/>
</dbReference>
<evidence type="ECO:0000313" key="7">
    <source>
        <dbReference type="EMBL" id="KKU32821.1"/>
    </source>
</evidence>
<name>A0A0G1PJ97_9BACT</name>
<evidence type="ECO:0000256" key="4">
    <source>
        <dbReference type="ARBA" id="ARBA00022917"/>
    </source>
</evidence>
<dbReference type="AlphaFoldDB" id="A0A0G1PJ97"/>
<organism evidence="7 8">
    <name type="scientific">Candidatus Collierbacteria bacterium GW2011_GWA2_46_26</name>
    <dbReference type="NCBI Taxonomy" id="1618381"/>
    <lineage>
        <taxon>Bacteria</taxon>
        <taxon>Candidatus Collieribacteriota</taxon>
    </lineage>
</organism>
<comment type="caution">
    <text evidence="7">The sequence shown here is derived from an EMBL/GenBank/DDBJ whole genome shotgun (WGS) entry which is preliminary data.</text>
</comment>
<evidence type="ECO:0000256" key="2">
    <source>
        <dbReference type="ARBA" id="ARBA00022540"/>
    </source>
</evidence>
<dbReference type="FunFam" id="3.40.50.300:FF:000019">
    <property type="entry name" value="Translation initiation factor IF-2"/>
    <property type="match status" value="1"/>
</dbReference>
<dbReference type="CDD" id="cd01887">
    <property type="entry name" value="IF2_eIF5B"/>
    <property type="match status" value="1"/>
</dbReference>
<dbReference type="PATRIC" id="fig|1618381.3.peg.815"/>
<dbReference type="GO" id="GO:0005525">
    <property type="term" value="F:GTP binding"/>
    <property type="evidence" value="ECO:0007669"/>
    <property type="project" value="UniProtKB-KW"/>
</dbReference>